<dbReference type="InterPro" id="IPR036034">
    <property type="entry name" value="PDZ_sf"/>
</dbReference>
<reference evidence="2 3" key="1">
    <citation type="submission" date="2016-10" db="EMBL/GenBank/DDBJ databases">
        <authorList>
            <person name="de Groot N.N."/>
        </authorList>
    </citation>
    <scope>NUCLEOTIDE SEQUENCE [LARGE SCALE GENOMIC DNA]</scope>
    <source>
        <strain evidence="2 3">DSM 1736</strain>
    </source>
</reference>
<gene>
    <name evidence="2" type="ORF">SAMN04488502_101226</name>
</gene>
<sequence>MSYYGVVTMVVPESIADQTGIEAGDKLLAVNGRQLRDIIDLSFALADDYIELLIEKTDGEQEIIEIEKEYDEDLGLHFESAVFDGIRRCANQCIFCFVDQMAPNMRASLYVKDDDYRMSFLYGNFVTLTNLGERDFTRIKKLHLSPLYISVHTTNGPLRAKMLHNKNAGNIMQHINKLIESGIELHTQVVLCPEINDGVILEKTIADLYQLHPGVQSLAIVPVGLSRYREHCHPLKGFTAAQACHIISMVAQWQKKSRSETGSSFVYLSDEFYIAAAKPIPSDEFYDGFPQLENGIGLVRNFLTEWETAKTASSVYTAPIHLDIVCGKSAEKILSPLIRQLTIPNLHIRLVPVENHFFGSDITVTGLLTGRDIVKGLSCLTGERDGVIIPGIALRTGENVFLDDSTLQEVEQQLNIPVRVAYGGADLRELLYGWTR</sequence>
<dbReference type="InterPro" id="IPR045375">
    <property type="entry name" value="Put_radical_SAM-like_N"/>
</dbReference>
<dbReference type="Pfam" id="PF19238">
    <property type="entry name" value="Radical_SAM_2"/>
    <property type="match status" value="1"/>
</dbReference>
<keyword evidence="3" id="KW-1185">Reference proteome</keyword>
<dbReference type="InterPro" id="IPR001478">
    <property type="entry name" value="PDZ"/>
</dbReference>
<dbReference type="Gene3D" id="2.30.42.10">
    <property type="match status" value="1"/>
</dbReference>
<dbReference type="Gene3D" id="3.20.20.70">
    <property type="entry name" value="Aldolase class I"/>
    <property type="match status" value="1"/>
</dbReference>
<dbReference type="SUPFAM" id="SSF102114">
    <property type="entry name" value="Radical SAM enzymes"/>
    <property type="match status" value="1"/>
</dbReference>
<dbReference type="STRING" id="146817.SAMN04488502_101226"/>
<evidence type="ECO:0000313" key="3">
    <source>
        <dbReference type="Proteomes" id="UP000214880"/>
    </source>
</evidence>
<accession>A0A1G9L4A2</accession>
<dbReference type="AlphaFoldDB" id="A0A1G9L4A2"/>
<dbReference type="InterPro" id="IPR041489">
    <property type="entry name" value="PDZ_6"/>
</dbReference>
<dbReference type="RefSeq" id="WP_092067445.1">
    <property type="nucleotide sequence ID" value="NZ_FNHB01000001.1"/>
</dbReference>
<dbReference type="InterPro" id="IPR013785">
    <property type="entry name" value="Aldolase_TIM"/>
</dbReference>
<dbReference type="Proteomes" id="UP000214880">
    <property type="component" value="Unassembled WGS sequence"/>
</dbReference>
<dbReference type="EMBL" id="FNHB01000001">
    <property type="protein sequence ID" value="SDL56782.1"/>
    <property type="molecule type" value="Genomic_DNA"/>
</dbReference>
<proteinExistence type="predicted"/>
<dbReference type="InterPro" id="IPR007549">
    <property type="entry name" value="DUF512"/>
</dbReference>
<dbReference type="Pfam" id="PF04459">
    <property type="entry name" value="DUF512"/>
    <property type="match status" value="1"/>
</dbReference>
<name>A0A1G9L4A2_9FIRM</name>
<organism evidence="2 3">
    <name type="scientific">Dendrosporobacter quercicolus</name>
    <dbReference type="NCBI Taxonomy" id="146817"/>
    <lineage>
        <taxon>Bacteria</taxon>
        <taxon>Bacillati</taxon>
        <taxon>Bacillota</taxon>
        <taxon>Negativicutes</taxon>
        <taxon>Selenomonadales</taxon>
        <taxon>Sporomusaceae</taxon>
        <taxon>Dendrosporobacter</taxon>
    </lineage>
</organism>
<dbReference type="PROSITE" id="PS50106">
    <property type="entry name" value="PDZ"/>
    <property type="match status" value="1"/>
</dbReference>
<evidence type="ECO:0000259" key="1">
    <source>
        <dbReference type="PROSITE" id="PS50106"/>
    </source>
</evidence>
<dbReference type="InterPro" id="IPR058240">
    <property type="entry name" value="rSAM_sf"/>
</dbReference>
<evidence type="ECO:0000313" key="2">
    <source>
        <dbReference type="EMBL" id="SDL56782.1"/>
    </source>
</evidence>
<protein>
    <submittedName>
        <fullName evidence="2">Putative radical SAM enzyme, TIGR03279 family</fullName>
    </submittedName>
</protein>
<feature type="domain" description="PDZ" evidence="1">
    <location>
        <begin position="1"/>
        <end position="38"/>
    </location>
</feature>
<dbReference type="SUPFAM" id="SSF50156">
    <property type="entry name" value="PDZ domain-like"/>
    <property type="match status" value="1"/>
</dbReference>
<dbReference type="OrthoDB" id="9774724at2"/>
<dbReference type="Pfam" id="PF17820">
    <property type="entry name" value="PDZ_6"/>
    <property type="match status" value="1"/>
</dbReference>